<feature type="transmembrane region" description="Helical" evidence="7">
    <location>
        <begin position="316"/>
        <end position="339"/>
    </location>
</feature>
<dbReference type="Gene3D" id="1.20.1070.10">
    <property type="entry name" value="Rhodopsin 7-helix transmembrane proteins"/>
    <property type="match status" value="1"/>
</dbReference>
<keyword evidence="6" id="KW-0297">G-protein coupled receptor</keyword>
<dbReference type="Proteomes" id="UP000747542">
    <property type="component" value="Unassembled WGS sequence"/>
</dbReference>
<dbReference type="PANTHER" id="PTHR47760">
    <property type="entry name" value="G-PROTEIN COUPLED RECEPTOR B0563.6-LIKE PROTEIN-RELATED"/>
    <property type="match status" value="1"/>
</dbReference>
<dbReference type="GO" id="GO:0016020">
    <property type="term" value="C:membrane"/>
    <property type="evidence" value="ECO:0007669"/>
    <property type="project" value="UniProtKB-SubCell"/>
</dbReference>
<sequence>MKGTFFSGYLNTFFLSHPIGPRVPQERGDYDTTTYLPASRHNNLITMTNVSQEGASTVAAEGVEGVEGSGGVSMDVVGVSREGVVEGVLEETMSPEIQYMGHIAYSVVAPVIISFGILTNVLNLVVLTRPSLRGPTFRSSRPTRNGDNVAPFLPLRGTDATPVPYAAALYFAHIEEPTEHVLQIDYRGVWCVRSSGDAVREQKLKGTEFGENSYRCCIGMGKVPVGNALIASSVYIVVGLSIDRFVAVCYPRKYRNLHSHYVASVRIALSFVIAFIIYIPMGFYKMVVPASGSPDRFLIEGNLRVVSTQWFMVYEYLLEICVRFAPAVLLAVLNTWIIIEFKRISRRRLLLSQGMSCEVSAIPSHSYFEGNANITVVNHSPTNGQVEPESIAIEPVAINGPCVSKLSNTVNNPATSTSSSDVSPLHQEGLILNSNGYVNGMDYKVVDNTSLNGNGCKPLSADAPAATVTAPRGMSERRHDMERRLVLLLVSIIVAFFVTNIPAAILSLTFSDDKRNDLNFQIFRAIANNLEFLNFGINFILYFLFSKDIRNAFMSLLRRTIDRLKEGIEGSSSKYAATNL</sequence>
<dbReference type="EMBL" id="JAHLQT010038275">
    <property type="protein sequence ID" value="KAG7156989.1"/>
    <property type="molecule type" value="Genomic_DNA"/>
</dbReference>
<reference evidence="9" key="1">
    <citation type="journal article" date="2021" name="Sci. Adv.">
        <title>The American lobster genome reveals insights on longevity, neural, and immune adaptations.</title>
        <authorList>
            <person name="Polinski J.M."/>
            <person name="Zimin A.V."/>
            <person name="Clark K.F."/>
            <person name="Kohn A.B."/>
            <person name="Sadowski N."/>
            <person name="Timp W."/>
            <person name="Ptitsyn A."/>
            <person name="Khanna P."/>
            <person name="Romanova D.Y."/>
            <person name="Williams P."/>
            <person name="Greenwood S.J."/>
            <person name="Moroz L.L."/>
            <person name="Walt D.R."/>
            <person name="Bodnar A.G."/>
        </authorList>
    </citation>
    <scope>NUCLEOTIDE SEQUENCE</scope>
    <source>
        <strain evidence="9">GMGI-L3</strain>
    </source>
</reference>
<dbReference type="PANTHER" id="PTHR47760:SF1">
    <property type="entry name" value="G-PROTEIN COUPLED RECEPTORS FAMILY 1 PROFILE DOMAIN-CONTAINING PROTEIN"/>
    <property type="match status" value="1"/>
</dbReference>
<dbReference type="GO" id="GO:0004930">
    <property type="term" value="F:G protein-coupled receptor activity"/>
    <property type="evidence" value="ECO:0007669"/>
    <property type="project" value="UniProtKB-KW"/>
</dbReference>
<proteinExistence type="inferred from homology"/>
<evidence type="ECO:0000256" key="7">
    <source>
        <dbReference type="SAM" id="Phobius"/>
    </source>
</evidence>
<comment type="similarity">
    <text evidence="2 6">Belongs to the G-protein coupled receptor 1 family.</text>
</comment>
<keyword evidence="6 9" id="KW-0675">Receptor</keyword>
<dbReference type="PROSITE" id="PS50262">
    <property type="entry name" value="G_PROTEIN_RECEP_F1_2"/>
    <property type="match status" value="1"/>
</dbReference>
<evidence type="ECO:0000256" key="6">
    <source>
        <dbReference type="RuleBase" id="RU000688"/>
    </source>
</evidence>
<organism evidence="9 10">
    <name type="scientific">Homarus americanus</name>
    <name type="common">American lobster</name>
    <dbReference type="NCBI Taxonomy" id="6706"/>
    <lineage>
        <taxon>Eukaryota</taxon>
        <taxon>Metazoa</taxon>
        <taxon>Ecdysozoa</taxon>
        <taxon>Arthropoda</taxon>
        <taxon>Crustacea</taxon>
        <taxon>Multicrustacea</taxon>
        <taxon>Malacostraca</taxon>
        <taxon>Eumalacostraca</taxon>
        <taxon>Eucarida</taxon>
        <taxon>Decapoda</taxon>
        <taxon>Pleocyemata</taxon>
        <taxon>Astacidea</taxon>
        <taxon>Nephropoidea</taxon>
        <taxon>Nephropidae</taxon>
        <taxon>Homarus</taxon>
    </lineage>
</organism>
<keyword evidence="3 6" id="KW-0812">Transmembrane</keyword>
<dbReference type="Pfam" id="PF00001">
    <property type="entry name" value="7tm_1"/>
    <property type="match status" value="1"/>
</dbReference>
<evidence type="ECO:0000256" key="5">
    <source>
        <dbReference type="ARBA" id="ARBA00023136"/>
    </source>
</evidence>
<accession>A0A8J5JIS4</accession>
<evidence type="ECO:0000256" key="3">
    <source>
        <dbReference type="ARBA" id="ARBA00022692"/>
    </source>
</evidence>
<feature type="transmembrane region" description="Helical" evidence="7">
    <location>
        <begin position="103"/>
        <end position="128"/>
    </location>
</feature>
<feature type="domain" description="G-protein coupled receptors family 1 profile" evidence="8">
    <location>
        <begin position="232"/>
        <end position="542"/>
    </location>
</feature>
<dbReference type="SUPFAM" id="SSF81321">
    <property type="entry name" value="Family A G protein-coupled receptor-like"/>
    <property type="match status" value="1"/>
</dbReference>
<dbReference type="PROSITE" id="PS00237">
    <property type="entry name" value="G_PROTEIN_RECEP_F1_1"/>
    <property type="match status" value="1"/>
</dbReference>
<comment type="subcellular location">
    <subcellularLocation>
        <location evidence="1">Membrane</location>
    </subcellularLocation>
</comment>
<protein>
    <submittedName>
        <fullName evidence="9">G-protein coupled receptor</fullName>
    </submittedName>
</protein>
<comment type="caution">
    <text evidence="9">The sequence shown here is derived from an EMBL/GenBank/DDBJ whole genome shotgun (WGS) entry which is preliminary data.</text>
</comment>
<evidence type="ECO:0000256" key="2">
    <source>
        <dbReference type="ARBA" id="ARBA00010663"/>
    </source>
</evidence>
<evidence type="ECO:0000259" key="8">
    <source>
        <dbReference type="PROSITE" id="PS50262"/>
    </source>
</evidence>
<evidence type="ECO:0000313" key="10">
    <source>
        <dbReference type="Proteomes" id="UP000747542"/>
    </source>
</evidence>
<name>A0A8J5JIS4_HOMAM</name>
<feature type="transmembrane region" description="Helical" evidence="7">
    <location>
        <begin position="485"/>
        <end position="510"/>
    </location>
</feature>
<evidence type="ECO:0000256" key="1">
    <source>
        <dbReference type="ARBA" id="ARBA00004370"/>
    </source>
</evidence>
<evidence type="ECO:0000313" key="9">
    <source>
        <dbReference type="EMBL" id="KAG7156989.1"/>
    </source>
</evidence>
<dbReference type="PRINTS" id="PR00237">
    <property type="entry name" value="GPCRRHODOPSN"/>
</dbReference>
<feature type="transmembrane region" description="Helical" evidence="7">
    <location>
        <begin position="522"/>
        <end position="545"/>
    </location>
</feature>
<dbReference type="InterPro" id="IPR053093">
    <property type="entry name" value="GPCR-like"/>
</dbReference>
<dbReference type="InterPro" id="IPR000276">
    <property type="entry name" value="GPCR_Rhodpsn"/>
</dbReference>
<keyword evidence="6" id="KW-0807">Transducer</keyword>
<dbReference type="InterPro" id="IPR017452">
    <property type="entry name" value="GPCR_Rhodpsn_7TM"/>
</dbReference>
<dbReference type="CDD" id="cd14978">
    <property type="entry name" value="7tmA_FMRFamide_R-like"/>
    <property type="match status" value="1"/>
</dbReference>
<keyword evidence="5 7" id="KW-0472">Membrane</keyword>
<keyword evidence="10" id="KW-1185">Reference proteome</keyword>
<dbReference type="AlphaFoldDB" id="A0A8J5JIS4"/>
<gene>
    <name evidence="9" type="ORF">Hamer_G015928</name>
</gene>
<evidence type="ECO:0000256" key="4">
    <source>
        <dbReference type="ARBA" id="ARBA00022989"/>
    </source>
</evidence>
<keyword evidence="4 7" id="KW-1133">Transmembrane helix</keyword>
<feature type="transmembrane region" description="Helical" evidence="7">
    <location>
        <begin position="261"/>
        <end position="281"/>
    </location>
</feature>